<organism evidence="1 2">
    <name type="scientific">Petrolisthes cinctipes</name>
    <name type="common">Flat porcelain crab</name>
    <dbReference type="NCBI Taxonomy" id="88211"/>
    <lineage>
        <taxon>Eukaryota</taxon>
        <taxon>Metazoa</taxon>
        <taxon>Ecdysozoa</taxon>
        <taxon>Arthropoda</taxon>
        <taxon>Crustacea</taxon>
        <taxon>Multicrustacea</taxon>
        <taxon>Malacostraca</taxon>
        <taxon>Eumalacostraca</taxon>
        <taxon>Eucarida</taxon>
        <taxon>Decapoda</taxon>
        <taxon>Pleocyemata</taxon>
        <taxon>Anomura</taxon>
        <taxon>Galatheoidea</taxon>
        <taxon>Porcellanidae</taxon>
        <taxon>Petrolisthes</taxon>
    </lineage>
</organism>
<dbReference type="Proteomes" id="UP001286313">
    <property type="component" value="Unassembled WGS sequence"/>
</dbReference>
<dbReference type="PANTHER" id="PTHR46704">
    <property type="entry name" value="CXC DOMAIN-CONTAINING PROTEIN-RELATED"/>
    <property type="match status" value="1"/>
</dbReference>
<reference evidence="1" key="1">
    <citation type="submission" date="2023-10" db="EMBL/GenBank/DDBJ databases">
        <title>Genome assemblies of two species of porcelain crab, Petrolisthes cinctipes and Petrolisthes manimaculis (Anomura: Porcellanidae).</title>
        <authorList>
            <person name="Angst P."/>
        </authorList>
    </citation>
    <scope>NUCLEOTIDE SEQUENCE</scope>
    <source>
        <strain evidence="1">PB745_01</strain>
        <tissue evidence="1">Gill</tissue>
    </source>
</reference>
<proteinExistence type="predicted"/>
<dbReference type="AlphaFoldDB" id="A0AAE1L4S4"/>
<sequence>MRQNCQKLLGNSNFKNEQGKFMLHEWGKEHYCNIFGGKTGIVSYGGDCYQYIPDDQLQMISVTKPAHLQGDHEEADTLIAFHAATITAGHIIVRASDTDMLVILIGAIGSQRPEVRSVSNRILDCGMGNTRRFINVSNIVEVLEECKSGLPQALPGYHAFTGCDFTSAFYRKGKVKPFNNMKKDATRKFVEMFISMGDITGDVDADIASKFENPLANIKRVDCALLPPTRQTLKMKIRRSQYVAALWRQATEASPGSGLRPSDFG</sequence>
<protein>
    <submittedName>
        <fullName evidence="1">Uncharacterized protein</fullName>
    </submittedName>
</protein>
<evidence type="ECO:0000313" key="1">
    <source>
        <dbReference type="EMBL" id="KAK3895072.1"/>
    </source>
</evidence>
<accession>A0AAE1L4S4</accession>
<evidence type="ECO:0000313" key="2">
    <source>
        <dbReference type="Proteomes" id="UP001286313"/>
    </source>
</evidence>
<comment type="caution">
    <text evidence="1">The sequence shown here is derived from an EMBL/GenBank/DDBJ whole genome shotgun (WGS) entry which is preliminary data.</text>
</comment>
<dbReference type="PANTHER" id="PTHR46704:SF9">
    <property type="entry name" value="BHLH DOMAIN-CONTAINING PROTEIN"/>
    <property type="match status" value="1"/>
</dbReference>
<gene>
    <name evidence="1" type="ORF">Pcinc_001168</name>
</gene>
<dbReference type="EMBL" id="JAWQEG010000068">
    <property type="protein sequence ID" value="KAK3895072.1"/>
    <property type="molecule type" value="Genomic_DNA"/>
</dbReference>
<name>A0AAE1L4S4_PETCI</name>
<keyword evidence="2" id="KW-1185">Reference proteome</keyword>